<evidence type="ECO:0000256" key="1">
    <source>
        <dbReference type="ARBA" id="ARBA00004496"/>
    </source>
</evidence>
<evidence type="ECO:0000313" key="11">
    <source>
        <dbReference type="Proteomes" id="UP000279422"/>
    </source>
</evidence>
<organism evidence="10 11">
    <name type="scientific">Aerophobetes bacterium</name>
    <dbReference type="NCBI Taxonomy" id="2030807"/>
    <lineage>
        <taxon>Bacteria</taxon>
        <taxon>Candidatus Aerophobota</taxon>
    </lineage>
</organism>
<dbReference type="GO" id="GO:0032153">
    <property type="term" value="C:cell division site"/>
    <property type="evidence" value="ECO:0007669"/>
    <property type="project" value="TreeGrafter"/>
</dbReference>
<name>A0A497E456_UNCAE</name>
<dbReference type="Gene3D" id="1.20.5.50">
    <property type="match status" value="1"/>
</dbReference>
<evidence type="ECO:0000256" key="3">
    <source>
        <dbReference type="ARBA" id="ARBA00022490"/>
    </source>
</evidence>
<dbReference type="EMBL" id="QMPZ01000046">
    <property type="protein sequence ID" value="RLE09426.1"/>
    <property type="molecule type" value="Genomic_DNA"/>
</dbReference>
<dbReference type="Proteomes" id="UP000279422">
    <property type="component" value="Unassembled WGS sequence"/>
</dbReference>
<evidence type="ECO:0000256" key="6">
    <source>
        <dbReference type="ARBA" id="ARBA00023306"/>
    </source>
</evidence>
<comment type="subcellular location">
    <subcellularLocation>
        <location evidence="1">Cytoplasm</location>
    </subcellularLocation>
</comment>
<evidence type="ECO:0000256" key="2">
    <source>
        <dbReference type="ARBA" id="ARBA00015195"/>
    </source>
</evidence>
<dbReference type="SUPFAM" id="SSF102829">
    <property type="entry name" value="Cell division protein ZapA-like"/>
    <property type="match status" value="1"/>
</dbReference>
<evidence type="ECO:0000313" key="10">
    <source>
        <dbReference type="EMBL" id="RLE09426.1"/>
    </source>
</evidence>
<comment type="caution">
    <text evidence="10">The sequence shown here is derived from an EMBL/GenBank/DDBJ whole genome shotgun (WGS) entry which is preliminary data.</text>
</comment>
<reference evidence="10 11" key="1">
    <citation type="submission" date="2018-06" db="EMBL/GenBank/DDBJ databases">
        <title>Extensive metabolic versatility and redundancy in microbially diverse, dynamic hydrothermal sediments.</title>
        <authorList>
            <person name="Dombrowski N."/>
            <person name="Teske A."/>
            <person name="Baker B.J."/>
        </authorList>
    </citation>
    <scope>NUCLEOTIDE SEQUENCE [LARGE SCALE GENOMIC DNA]</scope>
    <source>
        <strain evidence="10">B47_G16</strain>
    </source>
</reference>
<keyword evidence="4 10" id="KW-0132">Cell division</keyword>
<dbReference type="Pfam" id="PF05164">
    <property type="entry name" value="ZapA"/>
    <property type="match status" value="1"/>
</dbReference>
<keyword evidence="5" id="KW-0717">Septation</keyword>
<dbReference type="InterPro" id="IPR036192">
    <property type="entry name" value="Cell_div_ZapA-like_sf"/>
</dbReference>
<dbReference type="AlphaFoldDB" id="A0A497E456"/>
<protein>
    <recommendedName>
        <fullName evidence="2">Cell division protein ZapA</fullName>
    </recommendedName>
    <alternativeName>
        <fullName evidence="9">Z ring-associated protein ZapA</fullName>
    </alternativeName>
</protein>
<dbReference type="GO" id="GO:0005829">
    <property type="term" value="C:cytosol"/>
    <property type="evidence" value="ECO:0007669"/>
    <property type="project" value="TreeGrafter"/>
</dbReference>
<comment type="subunit">
    <text evidence="8">Homodimer. Interacts with FtsZ.</text>
</comment>
<accession>A0A497E456</accession>
<dbReference type="PANTHER" id="PTHR34981">
    <property type="entry name" value="CELL DIVISION PROTEIN ZAPA"/>
    <property type="match status" value="1"/>
</dbReference>
<dbReference type="InterPro" id="IPR042233">
    <property type="entry name" value="Cell_div_ZapA_N"/>
</dbReference>
<dbReference type="GO" id="GO:0043093">
    <property type="term" value="P:FtsZ-dependent cytokinesis"/>
    <property type="evidence" value="ECO:0007669"/>
    <property type="project" value="TreeGrafter"/>
</dbReference>
<keyword evidence="3" id="KW-0963">Cytoplasm</keyword>
<evidence type="ECO:0000256" key="7">
    <source>
        <dbReference type="ARBA" id="ARBA00024910"/>
    </source>
</evidence>
<dbReference type="GO" id="GO:0000921">
    <property type="term" value="P:septin ring assembly"/>
    <property type="evidence" value="ECO:0007669"/>
    <property type="project" value="TreeGrafter"/>
</dbReference>
<dbReference type="InterPro" id="IPR007838">
    <property type="entry name" value="Cell_div_ZapA-like"/>
</dbReference>
<comment type="function">
    <text evidence="7">Activator of cell division through the inhibition of FtsZ GTPase activity, therefore promoting FtsZ assembly into bundles of protofilaments necessary for the formation of the division Z ring. It is recruited early at mid-cell but it is not essential for cell division.</text>
</comment>
<gene>
    <name evidence="10" type="ORF">DRJ00_04220</name>
</gene>
<evidence type="ECO:0000256" key="4">
    <source>
        <dbReference type="ARBA" id="ARBA00022618"/>
    </source>
</evidence>
<evidence type="ECO:0000256" key="8">
    <source>
        <dbReference type="ARBA" id="ARBA00026068"/>
    </source>
</evidence>
<proteinExistence type="predicted"/>
<keyword evidence="6" id="KW-0131">Cell cycle</keyword>
<evidence type="ECO:0000256" key="5">
    <source>
        <dbReference type="ARBA" id="ARBA00023210"/>
    </source>
</evidence>
<dbReference type="GO" id="GO:0000917">
    <property type="term" value="P:division septum assembly"/>
    <property type="evidence" value="ECO:0007669"/>
    <property type="project" value="UniProtKB-KW"/>
</dbReference>
<evidence type="ECO:0000256" key="9">
    <source>
        <dbReference type="ARBA" id="ARBA00033158"/>
    </source>
</evidence>
<dbReference type="PANTHER" id="PTHR34981:SF1">
    <property type="entry name" value="CELL DIVISION PROTEIN ZAPA"/>
    <property type="match status" value="1"/>
</dbReference>
<dbReference type="Gene3D" id="3.30.160.880">
    <property type="entry name" value="Cell division protein ZapA protomer, N-terminal domain"/>
    <property type="match status" value="1"/>
</dbReference>
<sequence>MGVRVRIFNKEYNLKADEEDEEYLRMVAAYVDDKIRKIATSTSGGVEQISVLACLNIADELYKLKERNRRAKEKIQKLIERIDKESK</sequence>
<dbReference type="GO" id="GO:0030428">
    <property type="term" value="C:cell septum"/>
    <property type="evidence" value="ECO:0007669"/>
    <property type="project" value="TreeGrafter"/>
</dbReference>